<reference evidence="1" key="2">
    <citation type="journal article" date="2015" name="Data Brief">
        <title>Shoot transcriptome of the giant reed, Arundo donax.</title>
        <authorList>
            <person name="Barrero R.A."/>
            <person name="Guerrero F.D."/>
            <person name="Moolhuijzen P."/>
            <person name="Goolsby J.A."/>
            <person name="Tidwell J."/>
            <person name="Bellgard S.E."/>
            <person name="Bellgard M.I."/>
        </authorList>
    </citation>
    <scope>NUCLEOTIDE SEQUENCE</scope>
    <source>
        <tissue evidence="1">Shoot tissue taken approximately 20 cm above the soil surface</tissue>
    </source>
</reference>
<proteinExistence type="predicted"/>
<dbReference type="AlphaFoldDB" id="A0A0A9BIK8"/>
<protein>
    <submittedName>
        <fullName evidence="1">Uncharacterized protein</fullName>
    </submittedName>
</protein>
<reference evidence="1" key="1">
    <citation type="submission" date="2014-09" db="EMBL/GenBank/DDBJ databases">
        <authorList>
            <person name="Magalhaes I.L.F."/>
            <person name="Oliveira U."/>
            <person name="Santos F.R."/>
            <person name="Vidigal T.H.D.A."/>
            <person name="Brescovit A.D."/>
            <person name="Santos A.J."/>
        </authorList>
    </citation>
    <scope>NUCLEOTIDE SEQUENCE</scope>
    <source>
        <tissue evidence="1">Shoot tissue taken approximately 20 cm above the soil surface</tissue>
    </source>
</reference>
<sequence length="98" mass="11061">MRICDTVQLFTLIPKCCLKLLGVRQLPPSQICILYVFENIRNPLLIFLFQQVLTHASIRFCPCKLLGEIIKHSSGTALCSVNVKLNITWARTQLGNSC</sequence>
<dbReference type="EMBL" id="GBRH01236845">
    <property type="protein sequence ID" value="JAD61050.1"/>
    <property type="molecule type" value="Transcribed_RNA"/>
</dbReference>
<organism evidence="1">
    <name type="scientific">Arundo donax</name>
    <name type="common">Giant reed</name>
    <name type="synonym">Donax arundinaceus</name>
    <dbReference type="NCBI Taxonomy" id="35708"/>
    <lineage>
        <taxon>Eukaryota</taxon>
        <taxon>Viridiplantae</taxon>
        <taxon>Streptophyta</taxon>
        <taxon>Embryophyta</taxon>
        <taxon>Tracheophyta</taxon>
        <taxon>Spermatophyta</taxon>
        <taxon>Magnoliopsida</taxon>
        <taxon>Liliopsida</taxon>
        <taxon>Poales</taxon>
        <taxon>Poaceae</taxon>
        <taxon>PACMAD clade</taxon>
        <taxon>Arundinoideae</taxon>
        <taxon>Arundineae</taxon>
        <taxon>Arundo</taxon>
    </lineage>
</organism>
<name>A0A0A9BIK8_ARUDO</name>
<evidence type="ECO:0000313" key="1">
    <source>
        <dbReference type="EMBL" id="JAD61050.1"/>
    </source>
</evidence>
<accession>A0A0A9BIK8</accession>